<dbReference type="InterPro" id="IPR006675">
    <property type="entry name" value="HDIG_dom"/>
</dbReference>
<dbReference type="Proteomes" id="UP000235731">
    <property type="component" value="Unassembled WGS sequence"/>
</dbReference>
<accession>A0A2N7PJL5</accession>
<evidence type="ECO:0000256" key="2">
    <source>
        <dbReference type="ARBA" id="ARBA00022759"/>
    </source>
</evidence>
<dbReference type="Gene3D" id="3.30.1370.10">
    <property type="entry name" value="K Homology domain, type 1"/>
    <property type="match status" value="1"/>
</dbReference>
<evidence type="ECO:0000256" key="5">
    <source>
        <dbReference type="ARBA" id="ARBA00023136"/>
    </source>
</evidence>
<dbReference type="InterPro" id="IPR036612">
    <property type="entry name" value="KH_dom_type_1_sf"/>
</dbReference>
<dbReference type="GO" id="GO:0004521">
    <property type="term" value="F:RNA endonuclease activity"/>
    <property type="evidence" value="ECO:0007669"/>
    <property type="project" value="UniProtKB-UniRule"/>
</dbReference>
<feature type="transmembrane region" description="Helical" evidence="6">
    <location>
        <begin position="6"/>
        <end position="24"/>
    </location>
</feature>
<dbReference type="SMART" id="SM00471">
    <property type="entry name" value="HDc"/>
    <property type="match status" value="1"/>
</dbReference>
<dbReference type="GO" id="GO:0006402">
    <property type="term" value="P:mRNA catabolic process"/>
    <property type="evidence" value="ECO:0007669"/>
    <property type="project" value="UniProtKB-UniRule"/>
</dbReference>
<gene>
    <name evidence="6 10" type="primary">rny</name>
    <name evidence="10" type="ORF">C0197_03610</name>
</gene>
<dbReference type="SMART" id="SM00322">
    <property type="entry name" value="KH"/>
    <property type="match status" value="1"/>
</dbReference>
<dbReference type="Gene3D" id="1.10.3210.10">
    <property type="entry name" value="Hypothetical protein af1432"/>
    <property type="match status" value="1"/>
</dbReference>
<dbReference type="GO" id="GO:0016787">
    <property type="term" value="F:hydrolase activity"/>
    <property type="evidence" value="ECO:0007669"/>
    <property type="project" value="UniProtKB-KW"/>
</dbReference>
<dbReference type="FunFam" id="1.10.3210.10:FF:000013">
    <property type="entry name" value="Ribonuclease Y"/>
    <property type="match status" value="1"/>
</dbReference>
<comment type="function">
    <text evidence="6">Endoribonuclease that initiates mRNA decay.</text>
</comment>
<dbReference type="EC" id="3.1.-.-" evidence="6 7"/>
<dbReference type="GO" id="GO:0003723">
    <property type="term" value="F:RNA binding"/>
    <property type="evidence" value="ECO:0007669"/>
    <property type="project" value="UniProtKB-UniRule"/>
</dbReference>
<keyword evidence="3 6" id="KW-0378">Hydrolase</keyword>
<dbReference type="SUPFAM" id="SSF54791">
    <property type="entry name" value="Eukaryotic type KH-domain (KH-domain type I)"/>
    <property type="match status" value="1"/>
</dbReference>
<dbReference type="GO" id="GO:0005886">
    <property type="term" value="C:plasma membrane"/>
    <property type="evidence" value="ECO:0007669"/>
    <property type="project" value="UniProtKB-SubCell"/>
</dbReference>
<dbReference type="EMBL" id="PNIE01000050">
    <property type="protein sequence ID" value="PMP62945.1"/>
    <property type="molecule type" value="Genomic_DNA"/>
</dbReference>
<dbReference type="SUPFAM" id="SSF109604">
    <property type="entry name" value="HD-domain/PDEase-like"/>
    <property type="match status" value="1"/>
</dbReference>
<evidence type="ECO:0000256" key="8">
    <source>
        <dbReference type="SAM" id="Coils"/>
    </source>
</evidence>
<dbReference type="NCBIfam" id="TIGR03319">
    <property type="entry name" value="RNase_Y"/>
    <property type="match status" value="1"/>
</dbReference>
<evidence type="ECO:0000313" key="10">
    <source>
        <dbReference type="EMBL" id="PMP62945.1"/>
    </source>
</evidence>
<comment type="subcellular location">
    <subcellularLocation>
        <location evidence="6">Cell membrane</location>
        <topology evidence="6">Single-pass membrane protein</topology>
    </subcellularLocation>
</comment>
<keyword evidence="2 6" id="KW-0255">Endonuclease</keyword>
<proteinExistence type="inferred from homology"/>
<evidence type="ECO:0000256" key="4">
    <source>
        <dbReference type="ARBA" id="ARBA00022884"/>
    </source>
</evidence>
<keyword evidence="6" id="KW-0812">Transmembrane</keyword>
<dbReference type="AlphaFoldDB" id="A0A2N7PJL5"/>
<evidence type="ECO:0000313" key="11">
    <source>
        <dbReference type="Proteomes" id="UP000235731"/>
    </source>
</evidence>
<keyword evidence="6" id="KW-1003">Cell membrane</keyword>
<evidence type="ECO:0000256" key="1">
    <source>
        <dbReference type="ARBA" id="ARBA00022722"/>
    </source>
</evidence>
<dbReference type="CDD" id="cd00077">
    <property type="entry name" value="HDc"/>
    <property type="match status" value="1"/>
</dbReference>
<evidence type="ECO:0000256" key="6">
    <source>
        <dbReference type="HAMAP-Rule" id="MF_00335"/>
    </source>
</evidence>
<feature type="coiled-coil region" evidence="8">
    <location>
        <begin position="63"/>
        <end position="179"/>
    </location>
</feature>
<organism evidence="10 11">
    <name type="scientific">Caldimicrobium thiodismutans</name>
    <dbReference type="NCBI Taxonomy" id="1653476"/>
    <lineage>
        <taxon>Bacteria</taxon>
        <taxon>Pseudomonadati</taxon>
        <taxon>Thermodesulfobacteriota</taxon>
        <taxon>Thermodesulfobacteria</taxon>
        <taxon>Thermodesulfobacteriales</taxon>
        <taxon>Thermodesulfobacteriaceae</taxon>
        <taxon>Caldimicrobium</taxon>
    </lineage>
</organism>
<keyword evidence="1 6" id="KW-0540">Nuclease</keyword>
<dbReference type="Pfam" id="PF12072">
    <property type="entry name" value="RNase_Y_N"/>
    <property type="match status" value="1"/>
</dbReference>
<dbReference type="PANTHER" id="PTHR12826:SF15">
    <property type="entry name" value="RIBONUCLEASE Y"/>
    <property type="match status" value="1"/>
</dbReference>
<dbReference type="CDD" id="cd22431">
    <property type="entry name" value="KH-I_RNaseY"/>
    <property type="match status" value="1"/>
</dbReference>
<keyword evidence="6" id="KW-1133">Transmembrane helix</keyword>
<protein>
    <recommendedName>
        <fullName evidence="6 7">Ribonuclease Y</fullName>
        <shortName evidence="6">RNase Y</shortName>
        <ecNumber evidence="6 7">3.1.-.-</ecNumber>
    </recommendedName>
</protein>
<keyword evidence="8" id="KW-0175">Coiled coil</keyword>
<dbReference type="PROSITE" id="PS51831">
    <property type="entry name" value="HD"/>
    <property type="match status" value="1"/>
</dbReference>
<keyword evidence="5 6" id="KW-0472">Membrane</keyword>
<comment type="similarity">
    <text evidence="6">Belongs to the RNase Y family.</text>
</comment>
<dbReference type="InterPro" id="IPR004087">
    <property type="entry name" value="KH_dom"/>
</dbReference>
<dbReference type="InterPro" id="IPR022711">
    <property type="entry name" value="RNase_Y_N"/>
</dbReference>
<dbReference type="PROSITE" id="PS50084">
    <property type="entry name" value="KH_TYPE_1"/>
    <property type="match status" value="1"/>
</dbReference>
<reference evidence="10 11" key="1">
    <citation type="submission" date="2018-01" db="EMBL/GenBank/DDBJ databases">
        <title>Metagenomic assembled genomes from two thermal pools in the Uzon Caldera, Kamchatka, Russia.</title>
        <authorList>
            <person name="Wilkins L."/>
            <person name="Ettinger C."/>
        </authorList>
    </citation>
    <scope>NUCLEOTIDE SEQUENCE [LARGE SCALE GENOMIC DNA]</scope>
    <source>
        <strain evidence="10">ZAV-15</strain>
    </source>
</reference>
<keyword evidence="4 6" id="KW-0694">RNA-binding</keyword>
<feature type="domain" description="HD" evidence="9">
    <location>
        <begin position="358"/>
        <end position="451"/>
    </location>
</feature>
<dbReference type="InterPro" id="IPR006674">
    <property type="entry name" value="HD_domain"/>
</dbReference>
<comment type="caution">
    <text evidence="10">The sequence shown here is derived from an EMBL/GenBank/DDBJ whole genome shotgun (WGS) entry which is preliminary data.</text>
</comment>
<dbReference type="Pfam" id="PF00013">
    <property type="entry name" value="KH_1"/>
    <property type="match status" value="1"/>
</dbReference>
<dbReference type="NCBIfam" id="TIGR00277">
    <property type="entry name" value="HDIG"/>
    <property type="match status" value="1"/>
</dbReference>
<dbReference type="PANTHER" id="PTHR12826">
    <property type="entry name" value="RIBONUCLEASE Y"/>
    <property type="match status" value="1"/>
</dbReference>
<evidence type="ECO:0000256" key="7">
    <source>
        <dbReference type="NCBIfam" id="TIGR03319"/>
    </source>
</evidence>
<evidence type="ECO:0000259" key="9">
    <source>
        <dbReference type="PROSITE" id="PS51831"/>
    </source>
</evidence>
<dbReference type="Pfam" id="PF01966">
    <property type="entry name" value="HD"/>
    <property type="match status" value="1"/>
</dbReference>
<dbReference type="InterPro" id="IPR003607">
    <property type="entry name" value="HD/PDEase_dom"/>
</dbReference>
<dbReference type="HAMAP" id="MF_00335">
    <property type="entry name" value="RNase_Y"/>
    <property type="match status" value="1"/>
</dbReference>
<sequence>MYYILILLLGLFLGLLIAGGFFYFQKKKERDLKLSAEKEAEEILARAKEKAEMIVMSAEEKSKEILLKAEKDALEKIKEADQEIKKELLKRKEELEKEFSHKLKEISLKEERIQQKEEHLTRRELEIAKKEEHLEKKLGEIEDLKVKIEEEKKELEGIIKQAKEELEKISGMTEKEAREYFMKKIEEEMAEEKAKVIMKIETEIKEEAKRKAQEIIAYATAKAAIPFVTEKTVSVVQLPNEDMKGRIIGREGRNIRTFETLTGVDLLIDDTPEVVVLSCHDPYRREIARIALERLIADGRIHPTRIEEVVKQVEEEMEQHIFEIGEKTCFELGIYGVHHELIKLLGKLKFRTSYSQNVLQHSVETAIICSALAAELGLDPKKAKRAALLHDIGKATSYELEGPHALIGAEIARKYGEDEEIVNAIASHHEDVPITTLLGILLQVADALSGARPGARRELLEAYLKRIKELETLASSFEGVEKAYAIQAGREIRVIVNSKLVSDEKAYLLAREIAQRIEKELTYPGIIKVTVLREIRAIEYAK</sequence>
<dbReference type="InterPro" id="IPR004088">
    <property type="entry name" value="KH_dom_type_1"/>
</dbReference>
<evidence type="ECO:0000256" key="3">
    <source>
        <dbReference type="ARBA" id="ARBA00022801"/>
    </source>
</evidence>
<dbReference type="InterPro" id="IPR017705">
    <property type="entry name" value="Ribonuclease_Y"/>
</dbReference>
<name>A0A2N7PJL5_9BACT</name>